<evidence type="ECO:0008006" key="4">
    <source>
        <dbReference type="Google" id="ProtNLM"/>
    </source>
</evidence>
<accession>A0A150PTM5</accession>
<comment type="caution">
    <text evidence="2">The sequence shown here is derived from an EMBL/GenBank/DDBJ whole genome shotgun (WGS) entry which is preliminary data.</text>
</comment>
<feature type="transmembrane region" description="Helical" evidence="1">
    <location>
        <begin position="87"/>
        <end position="105"/>
    </location>
</feature>
<keyword evidence="1" id="KW-0472">Membrane</keyword>
<dbReference type="AlphaFoldDB" id="A0A150PTM5"/>
<evidence type="ECO:0000313" key="2">
    <source>
        <dbReference type="EMBL" id="KYF59030.1"/>
    </source>
</evidence>
<dbReference type="Proteomes" id="UP000075420">
    <property type="component" value="Unassembled WGS sequence"/>
</dbReference>
<feature type="transmembrane region" description="Helical" evidence="1">
    <location>
        <begin position="45"/>
        <end position="67"/>
    </location>
</feature>
<gene>
    <name evidence="2" type="ORF">BE08_22355</name>
</gene>
<protein>
    <recommendedName>
        <fullName evidence="4">Cytochrome B</fullName>
    </recommendedName>
</protein>
<organism evidence="2 3">
    <name type="scientific">Sorangium cellulosum</name>
    <name type="common">Polyangium cellulosum</name>
    <dbReference type="NCBI Taxonomy" id="56"/>
    <lineage>
        <taxon>Bacteria</taxon>
        <taxon>Pseudomonadati</taxon>
        <taxon>Myxococcota</taxon>
        <taxon>Polyangia</taxon>
        <taxon>Polyangiales</taxon>
        <taxon>Polyangiaceae</taxon>
        <taxon>Sorangium</taxon>
    </lineage>
</organism>
<evidence type="ECO:0000313" key="3">
    <source>
        <dbReference type="Proteomes" id="UP000075420"/>
    </source>
</evidence>
<evidence type="ECO:0000256" key="1">
    <source>
        <dbReference type="SAM" id="Phobius"/>
    </source>
</evidence>
<keyword evidence="1" id="KW-1133">Transmembrane helix</keyword>
<reference evidence="2 3" key="1">
    <citation type="submission" date="2014-02" db="EMBL/GenBank/DDBJ databases">
        <title>The small core and large imbalanced accessory genome model reveals a collaborative survival strategy of Sorangium cellulosum strains in nature.</title>
        <authorList>
            <person name="Han K."/>
            <person name="Peng R."/>
            <person name="Blom J."/>
            <person name="Li Y.-Z."/>
        </authorList>
    </citation>
    <scope>NUCLEOTIDE SEQUENCE [LARGE SCALE GENOMIC DNA]</scope>
    <source>
        <strain evidence="2 3">So0157-25</strain>
    </source>
</reference>
<name>A0A150PTM5_SORCE</name>
<sequence length="155" mass="16772">MIYSIVLVLHSWLRWAVLLLGIAALVRSARGWAQRAPRTATDRKLGAAFVGSLDAQLLLGVLLYVVLSPITPGSLADLKASMPVAALRFFAVEHAFLMIVAVAVAHVASARAKRAADPTTQHRRMALGVLFALLLVLAAIPWPFLSFGRPLFRLP</sequence>
<dbReference type="EMBL" id="JELY01000542">
    <property type="protein sequence ID" value="KYF59030.1"/>
    <property type="molecule type" value="Genomic_DNA"/>
</dbReference>
<feature type="transmembrane region" description="Helical" evidence="1">
    <location>
        <begin position="12"/>
        <end position="33"/>
    </location>
</feature>
<keyword evidence="1" id="KW-0812">Transmembrane</keyword>
<feature type="transmembrane region" description="Helical" evidence="1">
    <location>
        <begin position="126"/>
        <end position="145"/>
    </location>
</feature>
<proteinExistence type="predicted"/>